<accession>A0ABR3RTR5</accession>
<evidence type="ECO:0000313" key="6">
    <source>
        <dbReference type="EMBL" id="KAL1607499.1"/>
    </source>
</evidence>
<protein>
    <recommendedName>
        <fullName evidence="5">DNA endonuclease activator Ctp1 C-terminal domain-containing protein</fullName>
    </recommendedName>
</protein>
<reference evidence="6 7" key="1">
    <citation type="submission" date="2024-02" db="EMBL/GenBank/DDBJ databases">
        <title>De novo assembly and annotation of 12 fungi associated with fruit tree decline syndrome in Ontario, Canada.</title>
        <authorList>
            <person name="Sulman M."/>
            <person name="Ellouze W."/>
            <person name="Ilyukhin E."/>
        </authorList>
    </citation>
    <scope>NUCLEOTIDE SEQUENCE [LARGE SCALE GENOMIC DNA]</scope>
    <source>
        <strain evidence="6 7">M97-236</strain>
    </source>
</reference>
<comment type="caution">
    <text evidence="6">The sequence shown here is derived from an EMBL/GenBank/DDBJ whole genome shotgun (WGS) entry which is preliminary data.</text>
</comment>
<evidence type="ECO:0000259" key="5">
    <source>
        <dbReference type="Pfam" id="PF08573"/>
    </source>
</evidence>
<feature type="domain" description="DNA endonuclease activator Ctp1 C-terminal" evidence="5">
    <location>
        <begin position="567"/>
        <end position="676"/>
    </location>
</feature>
<feature type="region of interest" description="Disordered" evidence="4">
    <location>
        <begin position="296"/>
        <end position="337"/>
    </location>
</feature>
<dbReference type="InterPro" id="IPR013882">
    <property type="entry name" value="Ctp1_C"/>
</dbReference>
<name>A0ABR3RTR5_9PLEO</name>
<keyword evidence="2" id="KW-0227">DNA damage</keyword>
<feature type="region of interest" description="Disordered" evidence="4">
    <location>
        <begin position="62"/>
        <end position="94"/>
    </location>
</feature>
<evidence type="ECO:0000256" key="3">
    <source>
        <dbReference type="ARBA" id="ARBA00023242"/>
    </source>
</evidence>
<organism evidence="6 7">
    <name type="scientific">Nothophoma quercina</name>
    <dbReference type="NCBI Taxonomy" id="749835"/>
    <lineage>
        <taxon>Eukaryota</taxon>
        <taxon>Fungi</taxon>
        <taxon>Dikarya</taxon>
        <taxon>Ascomycota</taxon>
        <taxon>Pezizomycotina</taxon>
        <taxon>Dothideomycetes</taxon>
        <taxon>Pleosporomycetidae</taxon>
        <taxon>Pleosporales</taxon>
        <taxon>Pleosporineae</taxon>
        <taxon>Didymellaceae</taxon>
        <taxon>Nothophoma</taxon>
    </lineage>
</organism>
<gene>
    <name evidence="6" type="ORF">SLS59_002467</name>
</gene>
<proteinExistence type="predicted"/>
<evidence type="ECO:0000313" key="7">
    <source>
        <dbReference type="Proteomes" id="UP001521222"/>
    </source>
</evidence>
<comment type="subcellular location">
    <subcellularLocation>
        <location evidence="1">Nucleus</location>
    </subcellularLocation>
</comment>
<keyword evidence="7" id="KW-1185">Reference proteome</keyword>
<dbReference type="Proteomes" id="UP001521222">
    <property type="component" value="Unassembled WGS sequence"/>
</dbReference>
<keyword evidence="3" id="KW-0539">Nucleus</keyword>
<evidence type="ECO:0000256" key="1">
    <source>
        <dbReference type="ARBA" id="ARBA00004123"/>
    </source>
</evidence>
<dbReference type="Pfam" id="PF08573">
    <property type="entry name" value="SAE2"/>
    <property type="match status" value="1"/>
</dbReference>
<feature type="compositionally biased region" description="Polar residues" evidence="4">
    <location>
        <begin position="449"/>
        <end position="465"/>
    </location>
</feature>
<evidence type="ECO:0000256" key="4">
    <source>
        <dbReference type="SAM" id="MobiDB-lite"/>
    </source>
</evidence>
<sequence length="711" mass="80250">MTDFATWVEKNRGLWTRVYDEVIVPDFEKEWKKRDENQQLLFNYINEQIVKNARVVEENERLETELQQRAESTAPSTAVEDAAAASTGVPEEQHRELTEQYDELTKKYQDLSQKVKYLERKNSAVMQKNRDMKESVRAWQQYADRQKPNPKLKATARADERLSANLVIPPSDEVPPHMPSSPRSISTVRTPLLRADRGRSSPAPDLPLTEAETGREAVLYGDGAYSLSTSVTSRGPAATSNNEFQGAAYRRLNADVSGAPNSSQTTVDEAGDQANRRIQAGALEDEDDLPQVVAERSLKRKRGQPSKIEVYTGCSSDGTPARPHRVKEEPPSSPPPAMHLLMRTETIDLDEPAPEDSDAAAEMRALSEPMGPPLIIDQHVLQPLDSNVVAHTPERDPNKRLKQAGTRHFEHGILAESGEELPPMDENELRLPPSAARARFNQRLRAAKTPQTPVNRLERTPTSGSPLVKEEQMPSPPMTIVRSEDTPSGSRGLRKSSLNVCTNQQEDIVLDGRPVWSMRASEKRHSAQRSNISPSDRQQRLRYKPIKELKVHDFKPNPAFNQGFSYAFSEAVRKRGDRLCLPGCTNPECCGSTFRRLAEALEPLPAPQEEAFLQEYLGDAYNTVISTQMSSDERAELILQARTKKMAKENGKHREAYERRRTPPGFWRVDFPTTQEQEEDRVRAKEQEVNAVQERWLDAMRGGGRWVFRDE</sequence>
<evidence type="ECO:0000256" key="2">
    <source>
        <dbReference type="ARBA" id="ARBA00022763"/>
    </source>
</evidence>
<feature type="region of interest" description="Disordered" evidence="4">
    <location>
        <begin position="448"/>
        <end position="495"/>
    </location>
</feature>
<dbReference type="EMBL" id="JAKIXB020000006">
    <property type="protein sequence ID" value="KAL1607499.1"/>
    <property type="molecule type" value="Genomic_DNA"/>
</dbReference>